<dbReference type="SMART" id="SM00055">
    <property type="entry name" value="FCH"/>
    <property type="match status" value="1"/>
</dbReference>
<gene>
    <name evidence="9" type="ORF">HPB52_007008</name>
</gene>
<dbReference type="PANTHER" id="PTHR15735:SF12">
    <property type="entry name" value="CDC42-INTERACTING PROTEIN 4, ISOFORM B"/>
    <property type="match status" value="1"/>
</dbReference>
<dbReference type="InterPro" id="IPR001452">
    <property type="entry name" value="SH3_domain"/>
</dbReference>
<feature type="domain" description="F-BAR" evidence="8">
    <location>
        <begin position="64"/>
        <end position="328"/>
    </location>
</feature>
<feature type="compositionally biased region" description="Low complexity" evidence="6">
    <location>
        <begin position="506"/>
        <end position="522"/>
    </location>
</feature>
<feature type="compositionally biased region" description="Acidic residues" evidence="6">
    <location>
        <begin position="558"/>
        <end position="567"/>
    </location>
</feature>
<dbReference type="AlphaFoldDB" id="A0A9D4QHY6"/>
<evidence type="ECO:0000256" key="4">
    <source>
        <dbReference type="PROSITE-ProRule" id="PRU01077"/>
    </source>
</evidence>
<organism evidence="9 10">
    <name type="scientific">Rhipicephalus sanguineus</name>
    <name type="common">Brown dog tick</name>
    <name type="synonym">Ixodes sanguineus</name>
    <dbReference type="NCBI Taxonomy" id="34632"/>
    <lineage>
        <taxon>Eukaryota</taxon>
        <taxon>Metazoa</taxon>
        <taxon>Ecdysozoa</taxon>
        <taxon>Arthropoda</taxon>
        <taxon>Chelicerata</taxon>
        <taxon>Arachnida</taxon>
        <taxon>Acari</taxon>
        <taxon>Parasitiformes</taxon>
        <taxon>Ixodida</taxon>
        <taxon>Ixodoidea</taxon>
        <taxon>Ixodidae</taxon>
        <taxon>Rhipicephalinae</taxon>
        <taxon>Rhipicephalus</taxon>
        <taxon>Rhipicephalus</taxon>
    </lineage>
</organism>
<dbReference type="Pfam" id="PF00018">
    <property type="entry name" value="SH3_1"/>
    <property type="match status" value="1"/>
</dbReference>
<dbReference type="VEuPathDB" id="VectorBase:RSAN_028442"/>
<comment type="caution">
    <text evidence="9">The sequence shown here is derived from an EMBL/GenBank/DDBJ whole genome shotgun (WGS) entry which is preliminary data.</text>
</comment>
<feature type="compositionally biased region" description="Polar residues" evidence="6">
    <location>
        <begin position="523"/>
        <end position="543"/>
    </location>
</feature>
<accession>A0A9D4QHY6</accession>
<evidence type="ECO:0000256" key="2">
    <source>
        <dbReference type="ARBA" id="ARBA00023054"/>
    </source>
</evidence>
<feature type="region of interest" description="Disordered" evidence="6">
    <location>
        <begin position="491"/>
        <end position="567"/>
    </location>
</feature>
<dbReference type="PANTHER" id="PTHR15735">
    <property type="entry name" value="FCH AND DOUBLE SH3 DOMAINS PROTEIN"/>
    <property type="match status" value="1"/>
</dbReference>
<feature type="domain" description="SH3" evidence="7">
    <location>
        <begin position="580"/>
        <end position="641"/>
    </location>
</feature>
<dbReference type="PROSITE" id="PS51741">
    <property type="entry name" value="F_BAR"/>
    <property type="match status" value="1"/>
</dbReference>
<dbReference type="InterPro" id="IPR036028">
    <property type="entry name" value="SH3-like_dom_sf"/>
</dbReference>
<evidence type="ECO:0000313" key="9">
    <source>
        <dbReference type="EMBL" id="KAH7982761.1"/>
    </source>
</evidence>
<dbReference type="CDD" id="cd11619">
    <property type="entry name" value="HR1_CIP4-like"/>
    <property type="match status" value="1"/>
</dbReference>
<evidence type="ECO:0000259" key="8">
    <source>
        <dbReference type="PROSITE" id="PS51741"/>
    </source>
</evidence>
<dbReference type="SMART" id="SM00326">
    <property type="entry name" value="SH3"/>
    <property type="match status" value="1"/>
</dbReference>
<feature type="coiled-coil region" evidence="5">
    <location>
        <begin position="163"/>
        <end position="239"/>
    </location>
</feature>
<dbReference type="Gene3D" id="1.20.1270.60">
    <property type="entry name" value="Arfaptin homology (AH) domain/BAR domain"/>
    <property type="match status" value="1"/>
</dbReference>
<evidence type="ECO:0000256" key="3">
    <source>
        <dbReference type="PROSITE-ProRule" id="PRU00192"/>
    </source>
</evidence>
<dbReference type="InterPro" id="IPR001060">
    <property type="entry name" value="FCH_dom"/>
</dbReference>
<dbReference type="InterPro" id="IPR057870">
    <property type="entry name" value="HR1_TOCA"/>
</dbReference>
<dbReference type="Gene3D" id="6.10.140.470">
    <property type="match status" value="1"/>
</dbReference>
<dbReference type="SUPFAM" id="SSF103657">
    <property type="entry name" value="BAR/IMD domain-like"/>
    <property type="match status" value="1"/>
</dbReference>
<evidence type="ECO:0000256" key="6">
    <source>
        <dbReference type="SAM" id="MobiDB-lite"/>
    </source>
</evidence>
<reference evidence="9" key="2">
    <citation type="submission" date="2021-09" db="EMBL/GenBank/DDBJ databases">
        <authorList>
            <person name="Jia N."/>
            <person name="Wang J."/>
            <person name="Shi W."/>
            <person name="Du L."/>
            <person name="Sun Y."/>
            <person name="Zhan W."/>
            <person name="Jiang J."/>
            <person name="Wang Q."/>
            <person name="Zhang B."/>
            <person name="Ji P."/>
            <person name="Sakyi L.B."/>
            <person name="Cui X."/>
            <person name="Yuan T."/>
            <person name="Jiang B."/>
            <person name="Yang W."/>
            <person name="Lam T.T.-Y."/>
            <person name="Chang Q."/>
            <person name="Ding S."/>
            <person name="Wang X."/>
            <person name="Zhu J."/>
            <person name="Ruan X."/>
            <person name="Zhao L."/>
            <person name="Wei J."/>
            <person name="Que T."/>
            <person name="Du C."/>
            <person name="Cheng J."/>
            <person name="Dai P."/>
            <person name="Han X."/>
            <person name="Huang E."/>
            <person name="Gao Y."/>
            <person name="Liu J."/>
            <person name="Shao H."/>
            <person name="Ye R."/>
            <person name="Li L."/>
            <person name="Wei W."/>
            <person name="Wang X."/>
            <person name="Wang C."/>
            <person name="Huo Q."/>
            <person name="Li W."/>
            <person name="Guo W."/>
            <person name="Chen H."/>
            <person name="Chen S."/>
            <person name="Zhou L."/>
            <person name="Zhou L."/>
            <person name="Ni X."/>
            <person name="Tian J."/>
            <person name="Zhou Y."/>
            <person name="Sheng Y."/>
            <person name="Liu T."/>
            <person name="Pan Y."/>
            <person name="Xia L."/>
            <person name="Li J."/>
            <person name="Zhao F."/>
            <person name="Cao W."/>
        </authorList>
    </citation>
    <scope>NUCLEOTIDE SEQUENCE</scope>
    <source>
        <strain evidence="9">Rsan-2018</strain>
        <tissue evidence="9">Larvae</tissue>
    </source>
</reference>
<evidence type="ECO:0008006" key="11">
    <source>
        <dbReference type="Google" id="ProtNLM"/>
    </source>
</evidence>
<dbReference type="FunFam" id="2.30.30.40:FF:000203">
    <property type="entry name" value="Cdc42-interacting protein 4, isoform F"/>
    <property type="match status" value="1"/>
</dbReference>
<dbReference type="Pfam" id="PF00611">
    <property type="entry name" value="FCH"/>
    <property type="match status" value="1"/>
</dbReference>
<reference evidence="9" key="1">
    <citation type="journal article" date="2020" name="Cell">
        <title>Large-Scale Comparative Analyses of Tick Genomes Elucidate Their Genetic Diversity and Vector Capacities.</title>
        <authorList>
            <consortium name="Tick Genome and Microbiome Consortium (TIGMIC)"/>
            <person name="Jia N."/>
            <person name="Wang J."/>
            <person name="Shi W."/>
            <person name="Du L."/>
            <person name="Sun Y."/>
            <person name="Zhan W."/>
            <person name="Jiang J.F."/>
            <person name="Wang Q."/>
            <person name="Zhang B."/>
            <person name="Ji P."/>
            <person name="Bell-Sakyi L."/>
            <person name="Cui X.M."/>
            <person name="Yuan T.T."/>
            <person name="Jiang B.G."/>
            <person name="Yang W.F."/>
            <person name="Lam T.T."/>
            <person name="Chang Q.C."/>
            <person name="Ding S.J."/>
            <person name="Wang X.J."/>
            <person name="Zhu J.G."/>
            <person name="Ruan X.D."/>
            <person name="Zhao L."/>
            <person name="Wei J.T."/>
            <person name="Ye R.Z."/>
            <person name="Que T.C."/>
            <person name="Du C.H."/>
            <person name="Zhou Y.H."/>
            <person name="Cheng J.X."/>
            <person name="Dai P.F."/>
            <person name="Guo W.B."/>
            <person name="Han X.H."/>
            <person name="Huang E.J."/>
            <person name="Li L.F."/>
            <person name="Wei W."/>
            <person name="Gao Y.C."/>
            <person name="Liu J.Z."/>
            <person name="Shao H.Z."/>
            <person name="Wang X."/>
            <person name="Wang C.C."/>
            <person name="Yang T.C."/>
            <person name="Huo Q.B."/>
            <person name="Li W."/>
            <person name="Chen H.Y."/>
            <person name="Chen S.E."/>
            <person name="Zhou L.G."/>
            <person name="Ni X.B."/>
            <person name="Tian J.H."/>
            <person name="Sheng Y."/>
            <person name="Liu T."/>
            <person name="Pan Y.S."/>
            <person name="Xia L.Y."/>
            <person name="Li J."/>
            <person name="Zhao F."/>
            <person name="Cao W.C."/>
        </authorList>
    </citation>
    <scope>NUCLEOTIDE SEQUENCE</scope>
    <source>
        <strain evidence="9">Rsan-2018</strain>
    </source>
</reference>
<evidence type="ECO:0000259" key="7">
    <source>
        <dbReference type="PROSITE" id="PS50002"/>
    </source>
</evidence>
<sequence>MVGLAKTSSSAGLSASRADLFRTVSSAGAAALMGGGGTGVHYLVELWRNVTVGLFYVREILRRELLRWAENAFQDQYDKISQHTHQGLQFLENFSQFIKDRSTIETDYAARLRKLAKSYQPKKKDDEDNGYTSSKAFCLVLNEINDIAGQHELIAENLSTSINREVATLIKELKEERKRLLSEGSKLQTALQNSVTSLDKSKKYYEKMFREAEKAQEAFAKADADLQLSRADLEKAKQNSLAKNKACEDSKTDYANQLQKTNLLQQKHYSELMPKVFEQLQSLDERRTASLQNYIKKAAEIHREVIPIILKCLDEIVVAADSIDPKKDAETVVEKYKSGFVPADDFPFEDLSVTRNCDSSSTTGSTVNSSFRGAGDTVRGTISTGKKKRSGLFGIFSSNKNNIDEFKDDYSNLPPNQRRKKLLQELDKTRTQINTLTQAREGLFKLKGSYEQNAALGDPQTIQGEINDIGAKLEKLQTDLEKYQNYLTEVDSQMATPDTQKRYRNSFSEGSLSRSASESSVSNNHQNNNKGPPTPITAHNNTACRPESGLGTSHTSIPDDDGDFEENGYEVDSFEAELLPALGRAVAIYAFDAQSEGSIPMEEGEEFLVVEVDQGDGWTRVRRENLEEGFVPTSYLECTMFNSC</sequence>
<dbReference type="Proteomes" id="UP000821837">
    <property type="component" value="Chromosome 1"/>
</dbReference>
<keyword evidence="1 3" id="KW-0728">SH3 domain</keyword>
<dbReference type="InterPro" id="IPR031160">
    <property type="entry name" value="F_BAR_dom"/>
</dbReference>
<dbReference type="InterPro" id="IPR027267">
    <property type="entry name" value="AH/BAR_dom_sf"/>
</dbReference>
<keyword evidence="2 4" id="KW-0175">Coiled coil</keyword>
<evidence type="ECO:0000256" key="1">
    <source>
        <dbReference type="ARBA" id="ARBA00022443"/>
    </source>
</evidence>
<dbReference type="EMBL" id="JABSTV010001245">
    <property type="protein sequence ID" value="KAH7982761.1"/>
    <property type="molecule type" value="Genomic_DNA"/>
</dbReference>
<feature type="compositionally biased region" description="Low complexity" evidence="6">
    <location>
        <begin position="359"/>
        <end position="370"/>
    </location>
</feature>
<protein>
    <recommendedName>
        <fullName evidence="11">Formin-binding protein 1</fullName>
    </recommendedName>
</protein>
<dbReference type="FunFam" id="1.20.1270.60:FF:000002">
    <property type="entry name" value="Formin-binding protein 1-like isoform 1"/>
    <property type="match status" value="1"/>
</dbReference>
<keyword evidence="10" id="KW-1185">Reference proteome</keyword>
<proteinExistence type="predicted"/>
<dbReference type="CDD" id="cd11911">
    <property type="entry name" value="SH3_CIP4-like"/>
    <property type="match status" value="1"/>
</dbReference>
<name>A0A9D4QHY6_RHISA</name>
<evidence type="ECO:0000256" key="5">
    <source>
        <dbReference type="SAM" id="Coils"/>
    </source>
</evidence>
<dbReference type="Pfam" id="PF25610">
    <property type="entry name" value="HR1_TOCA"/>
    <property type="match status" value="1"/>
</dbReference>
<dbReference type="Gene3D" id="2.30.30.40">
    <property type="entry name" value="SH3 Domains"/>
    <property type="match status" value="1"/>
</dbReference>
<dbReference type="PROSITE" id="PS50002">
    <property type="entry name" value="SH3"/>
    <property type="match status" value="1"/>
</dbReference>
<evidence type="ECO:0000313" key="10">
    <source>
        <dbReference type="Proteomes" id="UP000821837"/>
    </source>
</evidence>
<feature type="region of interest" description="Disordered" evidence="6">
    <location>
        <begin position="357"/>
        <end position="385"/>
    </location>
</feature>
<dbReference type="SUPFAM" id="SSF50044">
    <property type="entry name" value="SH3-domain"/>
    <property type="match status" value="1"/>
</dbReference>
<dbReference type="CDD" id="cd07653">
    <property type="entry name" value="F-BAR_CIP4-like"/>
    <property type="match status" value="1"/>
</dbReference>